<feature type="domain" description="YetF-like N-terminal transmembrane" evidence="9">
    <location>
        <begin position="4"/>
        <end position="78"/>
    </location>
</feature>
<dbReference type="KEGG" id="erx:ATZ35_06645"/>
<dbReference type="PANTHER" id="PTHR34582">
    <property type="entry name" value="UPF0702 TRANSMEMBRANE PROTEIN YCAP"/>
    <property type="match status" value="1"/>
</dbReference>
<organism evidence="10 11">
    <name type="scientific">Enterococcus rotai</name>
    <dbReference type="NCBI Taxonomy" id="118060"/>
    <lineage>
        <taxon>Bacteria</taxon>
        <taxon>Bacillati</taxon>
        <taxon>Bacillota</taxon>
        <taxon>Bacilli</taxon>
        <taxon>Lactobacillales</taxon>
        <taxon>Enterococcaceae</taxon>
        <taxon>Enterococcus</taxon>
    </lineage>
</organism>
<evidence type="ECO:0000256" key="5">
    <source>
        <dbReference type="ARBA" id="ARBA00022989"/>
    </source>
</evidence>
<dbReference type="RefSeq" id="WP_208930063.1">
    <property type="nucleotide sequence ID" value="NZ_CP013655.1"/>
</dbReference>
<dbReference type="GO" id="GO:0005886">
    <property type="term" value="C:plasma membrane"/>
    <property type="evidence" value="ECO:0007669"/>
    <property type="project" value="UniProtKB-SubCell"/>
</dbReference>
<dbReference type="InterPro" id="IPR048454">
    <property type="entry name" value="YetF_N"/>
</dbReference>
<comment type="subcellular location">
    <subcellularLocation>
        <location evidence="1">Cell membrane</location>
        <topology evidence="1">Multi-pass membrane protein</topology>
    </subcellularLocation>
</comment>
<keyword evidence="3" id="KW-1003">Cell membrane</keyword>
<dbReference type="InterPro" id="IPR023090">
    <property type="entry name" value="UPF0702_alpha/beta_dom_sf"/>
</dbReference>
<sequence length="211" mass="23507">MELVTIFLKLLIGYASIIVYFHMVGRSAMAPATASDQVQNFFLGGMAGAVILNFSISPIQFLIILAIWFAIIASVNFLKLRIPVLRSLIEGDSIELFSENRPNKKAFLKAKLSAGDFITLLRNQGVTSIDNLQNVRIEANGQLSISEKKEDSFNKYLIVDGMINATELVEIKKSNDWLEAFVGSKGLKVEEIFILEYNTKTANIIFVKQPV</sequence>
<gene>
    <name evidence="10" type="ORF">ATZ35_06645</name>
</gene>
<feature type="domain" description="YetF C-terminal" evidence="8">
    <location>
        <begin position="83"/>
        <end position="198"/>
    </location>
</feature>
<dbReference type="PANTHER" id="PTHR34582:SF6">
    <property type="entry name" value="UPF0702 TRANSMEMBRANE PROTEIN YCAP"/>
    <property type="match status" value="1"/>
</dbReference>
<evidence type="ECO:0000256" key="7">
    <source>
        <dbReference type="SAM" id="Phobius"/>
    </source>
</evidence>
<evidence type="ECO:0000313" key="11">
    <source>
        <dbReference type="Proteomes" id="UP000067523"/>
    </source>
</evidence>
<name>A0A0U2VGS6_9ENTE</name>
<evidence type="ECO:0000256" key="1">
    <source>
        <dbReference type="ARBA" id="ARBA00004651"/>
    </source>
</evidence>
<evidence type="ECO:0000256" key="2">
    <source>
        <dbReference type="ARBA" id="ARBA00006448"/>
    </source>
</evidence>
<dbReference type="EMBL" id="CP013655">
    <property type="protein sequence ID" value="ALS36844.1"/>
    <property type="molecule type" value="Genomic_DNA"/>
</dbReference>
<keyword evidence="6 7" id="KW-0472">Membrane</keyword>
<keyword evidence="4 7" id="KW-0812">Transmembrane</keyword>
<dbReference type="Proteomes" id="UP000067523">
    <property type="component" value="Chromosome"/>
</dbReference>
<evidence type="ECO:0000256" key="6">
    <source>
        <dbReference type="ARBA" id="ARBA00023136"/>
    </source>
</evidence>
<evidence type="ECO:0000313" key="10">
    <source>
        <dbReference type="EMBL" id="ALS36844.1"/>
    </source>
</evidence>
<comment type="similarity">
    <text evidence="2">Belongs to the UPF0702 family.</text>
</comment>
<dbReference type="Gene3D" id="3.30.240.20">
    <property type="entry name" value="bsu07140 like domains"/>
    <property type="match status" value="2"/>
</dbReference>
<dbReference type="Pfam" id="PF20730">
    <property type="entry name" value="YetF_N"/>
    <property type="match status" value="1"/>
</dbReference>
<feature type="transmembrane region" description="Helical" evidence="7">
    <location>
        <begin position="6"/>
        <end position="25"/>
    </location>
</feature>
<protein>
    <recommendedName>
        <fullName evidence="12">DUF421 domain-containing protein</fullName>
    </recommendedName>
</protein>
<reference evidence="11" key="1">
    <citation type="submission" date="2015-12" db="EMBL/GenBank/DDBJ databases">
        <authorList>
            <person name="Lauer A."/>
            <person name="Humrighouse B."/>
            <person name="Loparev V."/>
            <person name="Shewmaker P.L."/>
            <person name="Whitney A.M."/>
            <person name="McLaughlin R.W."/>
        </authorList>
    </citation>
    <scope>NUCLEOTIDE SEQUENCE [LARGE SCALE GENOMIC DNA]</scope>
    <source>
        <strain evidence="11">LMG 26678</strain>
    </source>
</reference>
<keyword evidence="5 7" id="KW-1133">Transmembrane helix</keyword>
<dbReference type="InterPro" id="IPR007353">
    <property type="entry name" value="DUF421"/>
</dbReference>
<dbReference type="AlphaFoldDB" id="A0A0U2VGS6"/>
<evidence type="ECO:0000259" key="9">
    <source>
        <dbReference type="Pfam" id="PF20730"/>
    </source>
</evidence>
<proteinExistence type="inferred from homology"/>
<evidence type="ECO:0000259" key="8">
    <source>
        <dbReference type="Pfam" id="PF04239"/>
    </source>
</evidence>
<evidence type="ECO:0008006" key="12">
    <source>
        <dbReference type="Google" id="ProtNLM"/>
    </source>
</evidence>
<dbReference type="Pfam" id="PF04239">
    <property type="entry name" value="DUF421"/>
    <property type="match status" value="1"/>
</dbReference>
<keyword evidence="11" id="KW-1185">Reference proteome</keyword>
<evidence type="ECO:0000256" key="3">
    <source>
        <dbReference type="ARBA" id="ARBA00022475"/>
    </source>
</evidence>
<evidence type="ECO:0000256" key="4">
    <source>
        <dbReference type="ARBA" id="ARBA00022692"/>
    </source>
</evidence>
<dbReference type="STRING" id="118060.ATZ35_06645"/>
<accession>A0A0U2VGS6</accession>